<keyword evidence="6" id="KW-1185">Reference proteome</keyword>
<evidence type="ECO:0000256" key="3">
    <source>
        <dbReference type="ARBA" id="ARBA00023163"/>
    </source>
</evidence>
<evidence type="ECO:0000313" key="5">
    <source>
        <dbReference type="EMBL" id="GAA5146059.1"/>
    </source>
</evidence>
<evidence type="ECO:0000256" key="1">
    <source>
        <dbReference type="ARBA" id="ARBA00023015"/>
    </source>
</evidence>
<evidence type="ECO:0000256" key="2">
    <source>
        <dbReference type="ARBA" id="ARBA00023125"/>
    </source>
</evidence>
<dbReference type="SMART" id="SM00342">
    <property type="entry name" value="HTH_ARAC"/>
    <property type="match status" value="1"/>
</dbReference>
<dbReference type="InterPro" id="IPR018060">
    <property type="entry name" value="HTH_AraC"/>
</dbReference>
<keyword evidence="2" id="KW-0238">DNA-binding</keyword>
<comment type="caution">
    <text evidence="5">The sequence shown here is derived from an EMBL/GenBank/DDBJ whole genome shotgun (WGS) entry which is preliminary data.</text>
</comment>
<sequence length="282" mass="30732">MAARRKATSSRAGILRPAELARHAVHERTPCRPELDPWVENHWSLRWSLPPGTTFTSHTLPHPACTLSVELGHPRAGVGDDRVVLTGVVTRRFDVEIADDGWVHAVKFRPGGLAALTGQPARPLTDRTVPARGLLPDDVVEAFRSVGPGTSSEGAAATTGAAVAAWAAGHEVDPDHDLVLRLVGDMLADRTLLRVAQVEERHGVPHRRLQRLFAHYVGVGPKWVLARYRMHDVVSALDAGYDGSLADLAATHGWYDQAHFGRDFRRLVGVAPSDYRARAQPV</sequence>
<dbReference type="RefSeq" id="WP_345456773.1">
    <property type="nucleotide sequence ID" value="NZ_BAABKG010000002.1"/>
</dbReference>
<keyword evidence="1" id="KW-0805">Transcription regulation</keyword>
<dbReference type="InterPro" id="IPR009057">
    <property type="entry name" value="Homeodomain-like_sf"/>
</dbReference>
<dbReference type="Proteomes" id="UP001500221">
    <property type="component" value="Unassembled WGS sequence"/>
</dbReference>
<name>A0ABP9PH28_9ACTN</name>
<dbReference type="SUPFAM" id="SSF46689">
    <property type="entry name" value="Homeodomain-like"/>
    <property type="match status" value="1"/>
</dbReference>
<dbReference type="InterPro" id="IPR046532">
    <property type="entry name" value="DUF6597"/>
</dbReference>
<keyword evidence="3" id="KW-0804">Transcription</keyword>
<protein>
    <submittedName>
        <fullName evidence="5">Helix-turn-helix domain-containing protein</fullName>
    </submittedName>
</protein>
<dbReference type="PROSITE" id="PS01124">
    <property type="entry name" value="HTH_ARAC_FAMILY_2"/>
    <property type="match status" value="1"/>
</dbReference>
<dbReference type="Pfam" id="PF12833">
    <property type="entry name" value="HTH_18"/>
    <property type="match status" value="1"/>
</dbReference>
<gene>
    <name evidence="5" type="ORF">GCM10023340_16400</name>
</gene>
<organism evidence="5 6">
    <name type="scientific">Nocardioides marinquilinus</name>
    <dbReference type="NCBI Taxonomy" id="1210400"/>
    <lineage>
        <taxon>Bacteria</taxon>
        <taxon>Bacillati</taxon>
        <taxon>Actinomycetota</taxon>
        <taxon>Actinomycetes</taxon>
        <taxon>Propionibacteriales</taxon>
        <taxon>Nocardioidaceae</taxon>
        <taxon>Nocardioides</taxon>
    </lineage>
</organism>
<dbReference type="Pfam" id="PF20240">
    <property type="entry name" value="DUF6597"/>
    <property type="match status" value="1"/>
</dbReference>
<accession>A0ABP9PH28</accession>
<proteinExistence type="predicted"/>
<feature type="domain" description="HTH araC/xylS-type" evidence="4">
    <location>
        <begin position="177"/>
        <end position="278"/>
    </location>
</feature>
<dbReference type="InterPro" id="IPR050204">
    <property type="entry name" value="AraC_XylS_family_regulators"/>
</dbReference>
<evidence type="ECO:0000313" key="6">
    <source>
        <dbReference type="Proteomes" id="UP001500221"/>
    </source>
</evidence>
<reference evidence="6" key="1">
    <citation type="journal article" date="2019" name="Int. J. Syst. Evol. Microbiol.">
        <title>The Global Catalogue of Microorganisms (GCM) 10K type strain sequencing project: providing services to taxonomists for standard genome sequencing and annotation.</title>
        <authorList>
            <consortium name="The Broad Institute Genomics Platform"/>
            <consortium name="The Broad Institute Genome Sequencing Center for Infectious Disease"/>
            <person name="Wu L."/>
            <person name="Ma J."/>
        </authorList>
    </citation>
    <scope>NUCLEOTIDE SEQUENCE [LARGE SCALE GENOMIC DNA]</scope>
    <source>
        <strain evidence="6">JCM 18459</strain>
    </source>
</reference>
<dbReference type="Gene3D" id="1.10.10.60">
    <property type="entry name" value="Homeodomain-like"/>
    <property type="match status" value="1"/>
</dbReference>
<evidence type="ECO:0000259" key="4">
    <source>
        <dbReference type="PROSITE" id="PS01124"/>
    </source>
</evidence>
<dbReference type="PANTHER" id="PTHR46796">
    <property type="entry name" value="HTH-TYPE TRANSCRIPTIONAL ACTIVATOR RHAS-RELATED"/>
    <property type="match status" value="1"/>
</dbReference>
<dbReference type="EMBL" id="BAABKG010000002">
    <property type="protein sequence ID" value="GAA5146059.1"/>
    <property type="molecule type" value="Genomic_DNA"/>
</dbReference>